<gene>
    <name evidence="1" type="ORF">EZS28_020663</name>
</gene>
<evidence type="ECO:0000313" key="1">
    <source>
        <dbReference type="EMBL" id="KAA6383812.1"/>
    </source>
</evidence>
<proteinExistence type="predicted"/>
<dbReference type="AlphaFoldDB" id="A0A5J4VMG0"/>
<dbReference type="InterPro" id="IPR011989">
    <property type="entry name" value="ARM-like"/>
</dbReference>
<dbReference type="EMBL" id="SNRW01006059">
    <property type="protein sequence ID" value="KAA6383812.1"/>
    <property type="molecule type" value="Genomic_DNA"/>
</dbReference>
<dbReference type="InterPro" id="IPR016024">
    <property type="entry name" value="ARM-type_fold"/>
</dbReference>
<evidence type="ECO:0000313" key="2">
    <source>
        <dbReference type="Proteomes" id="UP000324800"/>
    </source>
</evidence>
<dbReference type="SUPFAM" id="SSF48371">
    <property type="entry name" value="ARM repeat"/>
    <property type="match status" value="1"/>
</dbReference>
<sequence length="185" mass="20993">MIERIIHASLIILKDQSNEITRNIIDKDGTLDKLIIVLKNDDFRDQEINSKAALAIGQAFLGQPIPVEYRSEVIQLMKKISSNEELYVSSEGIRVIAGLTKCKINIPEILSNNYYSDIMKFLTQKYDLIVDYALQLVLNILINGQQETIEIARAILPINRISELTEHKDQIISMNSRAIINLLGN</sequence>
<comment type="caution">
    <text evidence="1">The sequence shown here is derived from an EMBL/GenBank/DDBJ whole genome shotgun (WGS) entry which is preliminary data.</text>
</comment>
<dbReference type="Gene3D" id="1.25.10.10">
    <property type="entry name" value="Leucine-rich Repeat Variant"/>
    <property type="match status" value="1"/>
</dbReference>
<organism evidence="1 2">
    <name type="scientific">Streblomastix strix</name>
    <dbReference type="NCBI Taxonomy" id="222440"/>
    <lineage>
        <taxon>Eukaryota</taxon>
        <taxon>Metamonada</taxon>
        <taxon>Preaxostyla</taxon>
        <taxon>Oxymonadida</taxon>
        <taxon>Streblomastigidae</taxon>
        <taxon>Streblomastix</taxon>
    </lineage>
</organism>
<reference evidence="1 2" key="1">
    <citation type="submission" date="2019-03" db="EMBL/GenBank/DDBJ databases">
        <title>Single cell metagenomics reveals metabolic interactions within the superorganism composed of flagellate Streblomastix strix and complex community of Bacteroidetes bacteria on its surface.</title>
        <authorList>
            <person name="Treitli S.C."/>
            <person name="Kolisko M."/>
            <person name="Husnik F."/>
            <person name="Keeling P."/>
            <person name="Hampl V."/>
        </authorList>
    </citation>
    <scope>NUCLEOTIDE SEQUENCE [LARGE SCALE GENOMIC DNA]</scope>
    <source>
        <strain evidence="1">ST1C</strain>
    </source>
</reference>
<name>A0A5J4VMG0_9EUKA</name>
<accession>A0A5J4VMG0</accession>
<protein>
    <submittedName>
        <fullName evidence="1">Uncharacterized protein</fullName>
    </submittedName>
</protein>
<dbReference type="Proteomes" id="UP000324800">
    <property type="component" value="Unassembled WGS sequence"/>
</dbReference>